<dbReference type="Pfam" id="PF00147">
    <property type="entry name" value="Fibrinogen_C"/>
    <property type="match status" value="2"/>
</dbReference>
<dbReference type="PROSITE" id="PS51406">
    <property type="entry name" value="FIBRINOGEN_C_2"/>
    <property type="match status" value="2"/>
</dbReference>
<proteinExistence type="predicted"/>
<name>A0A8J1TA98_OWEFU</name>
<dbReference type="AlphaFoldDB" id="A0A8J1TA98"/>
<sequence length="567" mass="65917">MQGISLISVLLLIYRVDGGSKPKSSNMADPNQYVTKDTFKLTHKEVKALKYIPDGRFSSKDCLGVLANNPDDNFEKGWYIIAPCTNNTKRKIKVYCDQPEANGKFGGWTVIQKNDGTKSMNYNWQTYKTGFQDGESFWLGNDNIYDIFENQTTPMMMLIEAWFKKGNRNKPNNYRSAIYNGVTIKNEANNYELCVNTIGDFDPLGLRHVDPPCVRFSTHDRDNDFAVDANCAEMFGGGMWYTNCTDLNVNGYNGNLDSGTNKRKRNKKTQSNNNHSFIKGMWWYSWKRQMMLGLENVEIKVRPIQKSCKAVREAMKIPRNAKHEGVYNIQYDPKFPAVKMRCYFDAEGDWTVIQTRTDGALDFDRPWKDYSKGFGDLKGEFWWGLENIWAIMEIAVLRIEIWDRMGTYEFIDYKHFYVLLHEPFLTNYGSYKPKQKHDYFNTTYFHISEKELIGPMSVEPIRKKSIWLQTKSEGNATDCFRLSSNQYESFYTPDRTFYFSTNDRGEFSKAAKACKGGWWYTKHTESYDPCKCALNGVNLLRDLRDNFDASKGPKYNGPTTRMMIRKQ</sequence>
<evidence type="ECO:0000313" key="2">
    <source>
        <dbReference type="Proteomes" id="UP000749559"/>
    </source>
</evidence>
<dbReference type="PANTHER" id="PTHR19143:SF444">
    <property type="entry name" value="PROTEIN SCABROUS"/>
    <property type="match status" value="1"/>
</dbReference>
<keyword evidence="2" id="KW-1185">Reference proteome</keyword>
<dbReference type="InterPro" id="IPR036056">
    <property type="entry name" value="Fibrinogen-like_C"/>
</dbReference>
<evidence type="ECO:0000313" key="1">
    <source>
        <dbReference type="EMBL" id="CAH1800138.1"/>
    </source>
</evidence>
<dbReference type="GO" id="GO:0005615">
    <property type="term" value="C:extracellular space"/>
    <property type="evidence" value="ECO:0007669"/>
    <property type="project" value="TreeGrafter"/>
</dbReference>
<dbReference type="SMART" id="SM00186">
    <property type="entry name" value="FBG"/>
    <property type="match status" value="1"/>
</dbReference>
<dbReference type="SUPFAM" id="SSF56496">
    <property type="entry name" value="Fibrinogen C-terminal domain-like"/>
    <property type="match status" value="2"/>
</dbReference>
<accession>A0A8J1TA98</accession>
<comment type="caution">
    <text evidence="1">The sequence shown here is derived from an EMBL/GenBank/DDBJ whole genome shotgun (WGS) entry which is preliminary data.</text>
</comment>
<organism evidence="1 2">
    <name type="scientific">Owenia fusiformis</name>
    <name type="common">Polychaete worm</name>
    <dbReference type="NCBI Taxonomy" id="6347"/>
    <lineage>
        <taxon>Eukaryota</taxon>
        <taxon>Metazoa</taxon>
        <taxon>Spiralia</taxon>
        <taxon>Lophotrochozoa</taxon>
        <taxon>Annelida</taxon>
        <taxon>Polychaeta</taxon>
        <taxon>Sedentaria</taxon>
        <taxon>Canalipalpata</taxon>
        <taxon>Sabellida</taxon>
        <taxon>Oweniida</taxon>
        <taxon>Oweniidae</taxon>
        <taxon>Owenia</taxon>
    </lineage>
</organism>
<dbReference type="Proteomes" id="UP000749559">
    <property type="component" value="Unassembled WGS sequence"/>
</dbReference>
<dbReference type="EMBL" id="CAIIXF020000011">
    <property type="protein sequence ID" value="CAH1800138.1"/>
    <property type="molecule type" value="Genomic_DNA"/>
</dbReference>
<protein>
    <submittedName>
        <fullName evidence="1">Uncharacterized protein</fullName>
    </submittedName>
</protein>
<reference evidence="1" key="1">
    <citation type="submission" date="2022-03" db="EMBL/GenBank/DDBJ databases">
        <authorList>
            <person name="Martin C."/>
        </authorList>
    </citation>
    <scope>NUCLEOTIDE SEQUENCE</scope>
</reference>
<gene>
    <name evidence="1" type="ORF">OFUS_LOCUS24066</name>
</gene>
<dbReference type="Gene3D" id="4.10.530.10">
    <property type="entry name" value="Gamma-fibrinogen Carboxyl Terminal Fragment, domain 2"/>
    <property type="match status" value="1"/>
</dbReference>
<dbReference type="Gene3D" id="3.90.215.10">
    <property type="entry name" value="Gamma Fibrinogen, chain A, domain 1"/>
    <property type="match status" value="2"/>
</dbReference>
<dbReference type="PANTHER" id="PTHR19143">
    <property type="entry name" value="FIBRINOGEN/TENASCIN/ANGIOPOEITIN"/>
    <property type="match status" value="1"/>
</dbReference>
<dbReference type="OrthoDB" id="6118826at2759"/>
<dbReference type="InterPro" id="IPR002181">
    <property type="entry name" value="Fibrinogen_a/b/g_C_dom"/>
</dbReference>
<dbReference type="InterPro" id="IPR014716">
    <property type="entry name" value="Fibrinogen_a/b/g_C_1"/>
</dbReference>
<dbReference type="InterPro" id="IPR050373">
    <property type="entry name" value="Fibrinogen_C-term_domain"/>
</dbReference>